<protein>
    <submittedName>
        <fullName evidence="6">LysR family transcriptional regulator</fullName>
    </submittedName>
</protein>
<dbReference type="InterPro" id="IPR058163">
    <property type="entry name" value="LysR-type_TF_proteobact-type"/>
</dbReference>
<keyword evidence="4" id="KW-0804">Transcription</keyword>
<keyword evidence="2" id="KW-0805">Transcription regulation</keyword>
<proteinExistence type="inferred from homology"/>
<dbReference type="Gene3D" id="3.40.190.290">
    <property type="match status" value="1"/>
</dbReference>
<evidence type="ECO:0000256" key="1">
    <source>
        <dbReference type="ARBA" id="ARBA00009437"/>
    </source>
</evidence>
<organism evidence="6 7">
    <name type="scientific">Nannocystis radixulma</name>
    <dbReference type="NCBI Taxonomy" id="2995305"/>
    <lineage>
        <taxon>Bacteria</taxon>
        <taxon>Pseudomonadati</taxon>
        <taxon>Myxococcota</taxon>
        <taxon>Polyangia</taxon>
        <taxon>Nannocystales</taxon>
        <taxon>Nannocystaceae</taxon>
        <taxon>Nannocystis</taxon>
    </lineage>
</organism>
<dbReference type="SUPFAM" id="SSF46785">
    <property type="entry name" value="Winged helix' DNA-binding domain"/>
    <property type="match status" value="1"/>
</dbReference>
<gene>
    <name evidence="6" type="ORF">POL58_06715</name>
</gene>
<dbReference type="InterPro" id="IPR036388">
    <property type="entry name" value="WH-like_DNA-bd_sf"/>
</dbReference>
<dbReference type="Pfam" id="PF00126">
    <property type="entry name" value="HTH_1"/>
    <property type="match status" value="1"/>
</dbReference>
<comment type="caution">
    <text evidence="6">The sequence shown here is derived from an EMBL/GenBank/DDBJ whole genome shotgun (WGS) entry which is preliminary data.</text>
</comment>
<dbReference type="PANTHER" id="PTHR30537:SF3">
    <property type="entry name" value="TRANSCRIPTIONAL REGULATORY PROTEIN"/>
    <property type="match status" value="1"/>
</dbReference>
<evidence type="ECO:0000313" key="6">
    <source>
        <dbReference type="EMBL" id="MDC0667420.1"/>
    </source>
</evidence>
<dbReference type="Proteomes" id="UP001217838">
    <property type="component" value="Unassembled WGS sequence"/>
</dbReference>
<evidence type="ECO:0000256" key="4">
    <source>
        <dbReference type="ARBA" id="ARBA00023163"/>
    </source>
</evidence>
<accession>A0ABT5B158</accession>
<sequence>MRARKSEGLQASAAKMQGSEDGRWDDVRVFLAAHRLRNLGDAARRLRVDISTVSRRLTAFEAAIGARLFERGRHGLTPTRAAEAVLVAAEAMELAHAQLGREATAIAATAEGVVRLSVPPGMADVFVVPALQVLRARYPGIVVELETSVRVVDLTRGEADLAIRTVRPTAADLVLRKLMHARSVAMTSPTLARALGVVRDWNEAPWVVFDHDLASLPAARWLARHVARTSVVLRTSHYGSQLAAASSGMAVALLPWPYARVRDLVEVRHDAALVRTTEDWPVDDLWLVGHKSQRELPRVAAVWDVLSETLAGVKPERPAGRKKA</sequence>
<evidence type="ECO:0000259" key="5">
    <source>
        <dbReference type="PROSITE" id="PS50931"/>
    </source>
</evidence>
<reference evidence="6 7" key="1">
    <citation type="submission" date="2022-11" db="EMBL/GenBank/DDBJ databases">
        <title>Minimal conservation of predation-associated metabolite biosynthetic gene clusters underscores biosynthetic potential of Myxococcota including descriptions for ten novel species: Archangium lansinium sp. nov., Myxococcus landrumus sp. nov., Nannocystis bai.</title>
        <authorList>
            <person name="Ahearne A."/>
            <person name="Stevens C."/>
            <person name="Dowd S."/>
        </authorList>
    </citation>
    <scope>NUCLEOTIDE SEQUENCE [LARGE SCALE GENOMIC DNA]</scope>
    <source>
        <strain evidence="6 7">NCELM</strain>
    </source>
</reference>
<name>A0ABT5B158_9BACT</name>
<dbReference type="SUPFAM" id="SSF53850">
    <property type="entry name" value="Periplasmic binding protein-like II"/>
    <property type="match status" value="1"/>
</dbReference>
<dbReference type="PROSITE" id="PS50931">
    <property type="entry name" value="HTH_LYSR"/>
    <property type="match status" value="1"/>
</dbReference>
<dbReference type="InterPro" id="IPR036390">
    <property type="entry name" value="WH_DNA-bd_sf"/>
</dbReference>
<dbReference type="Pfam" id="PF03466">
    <property type="entry name" value="LysR_substrate"/>
    <property type="match status" value="1"/>
</dbReference>
<evidence type="ECO:0000256" key="2">
    <source>
        <dbReference type="ARBA" id="ARBA00023015"/>
    </source>
</evidence>
<evidence type="ECO:0000313" key="7">
    <source>
        <dbReference type="Proteomes" id="UP001217838"/>
    </source>
</evidence>
<dbReference type="PANTHER" id="PTHR30537">
    <property type="entry name" value="HTH-TYPE TRANSCRIPTIONAL REGULATOR"/>
    <property type="match status" value="1"/>
</dbReference>
<dbReference type="Gene3D" id="1.10.10.10">
    <property type="entry name" value="Winged helix-like DNA-binding domain superfamily/Winged helix DNA-binding domain"/>
    <property type="match status" value="1"/>
</dbReference>
<keyword evidence="7" id="KW-1185">Reference proteome</keyword>
<dbReference type="InterPro" id="IPR005119">
    <property type="entry name" value="LysR_subst-bd"/>
</dbReference>
<keyword evidence="3" id="KW-0238">DNA-binding</keyword>
<feature type="domain" description="HTH lysR-type" evidence="5">
    <location>
        <begin position="24"/>
        <end position="79"/>
    </location>
</feature>
<evidence type="ECO:0000256" key="3">
    <source>
        <dbReference type="ARBA" id="ARBA00023125"/>
    </source>
</evidence>
<dbReference type="InterPro" id="IPR000847">
    <property type="entry name" value="LysR_HTH_N"/>
</dbReference>
<comment type="similarity">
    <text evidence="1">Belongs to the LysR transcriptional regulatory family.</text>
</comment>
<dbReference type="RefSeq" id="WP_271995475.1">
    <property type="nucleotide sequence ID" value="NZ_JAQNDN010000002.1"/>
</dbReference>
<dbReference type="EMBL" id="JAQNDN010000002">
    <property type="protein sequence ID" value="MDC0667420.1"/>
    <property type="molecule type" value="Genomic_DNA"/>
</dbReference>